<name>A0A560F1W6_9PROT</name>
<comment type="caution">
    <text evidence="2">The sequence shown here is derived from an EMBL/GenBank/DDBJ whole genome shotgun (WGS) entry which is preliminary data.</text>
</comment>
<evidence type="ECO:0000313" key="3">
    <source>
        <dbReference type="Proteomes" id="UP000316545"/>
    </source>
</evidence>
<accession>A0A560F1W6</accession>
<protein>
    <submittedName>
        <fullName evidence="2">Uncharacterized protein</fullName>
    </submittedName>
</protein>
<evidence type="ECO:0000313" key="2">
    <source>
        <dbReference type="EMBL" id="TWB15587.1"/>
    </source>
</evidence>
<keyword evidence="1" id="KW-0472">Membrane</keyword>
<organism evidence="2 3">
    <name type="scientific">Nitrospirillum amazonense</name>
    <dbReference type="NCBI Taxonomy" id="28077"/>
    <lineage>
        <taxon>Bacteria</taxon>
        <taxon>Pseudomonadati</taxon>
        <taxon>Pseudomonadota</taxon>
        <taxon>Alphaproteobacteria</taxon>
        <taxon>Rhodospirillales</taxon>
        <taxon>Azospirillaceae</taxon>
        <taxon>Nitrospirillum</taxon>
    </lineage>
</organism>
<gene>
    <name evidence="2" type="ORF">FBZ88_12940</name>
</gene>
<reference evidence="2 3" key="1">
    <citation type="submission" date="2019-06" db="EMBL/GenBank/DDBJ databases">
        <title>Genomic Encyclopedia of Type Strains, Phase IV (KMG-V): Genome sequencing to study the core and pangenomes of soil and plant-associated prokaryotes.</title>
        <authorList>
            <person name="Whitman W."/>
        </authorList>
    </citation>
    <scope>NUCLEOTIDE SEQUENCE [LARGE SCALE GENOMIC DNA]</scope>
    <source>
        <strain evidence="2 3">BR 11865</strain>
    </source>
</reference>
<sequence>MMGNWVREAVAGLKLDVAVVAGGLTAQWWTVDFETATNGIIHAGAACLVVVRVALGIQALIRNRRRRRP</sequence>
<feature type="transmembrane region" description="Helical" evidence="1">
    <location>
        <begin position="39"/>
        <end position="61"/>
    </location>
</feature>
<keyword evidence="1" id="KW-1133">Transmembrane helix</keyword>
<dbReference type="RefSeq" id="WP_145620184.1">
    <property type="nucleotide sequence ID" value="NZ_VITO01000029.1"/>
</dbReference>
<evidence type="ECO:0000256" key="1">
    <source>
        <dbReference type="SAM" id="Phobius"/>
    </source>
</evidence>
<dbReference type="EMBL" id="VITO01000029">
    <property type="protein sequence ID" value="TWB15587.1"/>
    <property type="molecule type" value="Genomic_DNA"/>
</dbReference>
<keyword evidence="3" id="KW-1185">Reference proteome</keyword>
<dbReference type="AlphaFoldDB" id="A0A560F1W6"/>
<proteinExistence type="predicted"/>
<keyword evidence="1" id="KW-0812">Transmembrane</keyword>
<dbReference type="Proteomes" id="UP000316545">
    <property type="component" value="Unassembled WGS sequence"/>
</dbReference>